<name>A0A6L4WQT3_9BACT</name>
<keyword evidence="9" id="KW-1185">Reference proteome</keyword>
<dbReference type="AlphaFoldDB" id="A0A6L4WQT3"/>
<dbReference type="InterPro" id="IPR051310">
    <property type="entry name" value="MCP_chemotaxis"/>
</dbReference>
<organism evidence="7 10">
    <name type="scientific">Poseidonibacter ostreae</name>
    <dbReference type="NCBI Taxonomy" id="2654171"/>
    <lineage>
        <taxon>Bacteria</taxon>
        <taxon>Pseudomonadati</taxon>
        <taxon>Campylobacterota</taxon>
        <taxon>Epsilonproteobacteria</taxon>
        <taxon>Campylobacterales</taxon>
        <taxon>Arcobacteraceae</taxon>
        <taxon>Poseidonibacter</taxon>
    </lineage>
</organism>
<evidence type="ECO:0000313" key="10">
    <source>
        <dbReference type="Proteomes" id="UP000472839"/>
    </source>
</evidence>
<proteinExistence type="inferred from homology"/>
<comment type="caution">
    <text evidence="7">The sequence shown here is derived from an EMBL/GenBank/DDBJ whole genome shotgun (WGS) entry which is preliminary data.</text>
</comment>
<evidence type="ECO:0000313" key="7">
    <source>
        <dbReference type="EMBL" id="KAB7887264.1"/>
    </source>
</evidence>
<keyword evidence="3" id="KW-0807">Transducer</keyword>
<reference evidence="9 10" key="1">
    <citation type="submission" date="2019-10" db="EMBL/GenBank/DDBJ databases">
        <title>Poseidonibacter ostreae sp. nov., isolated from the gut of the Ostrea denselamellosa.</title>
        <authorList>
            <person name="Choi A."/>
        </authorList>
    </citation>
    <scope>NUCLEOTIDE SEQUENCE [LARGE SCALE GENOMIC DNA]</scope>
    <source>
        <strain evidence="7 10">SJOD-M-33</strain>
        <strain evidence="8 9">SJOD-M-5</strain>
    </source>
</reference>
<evidence type="ECO:0000256" key="3">
    <source>
        <dbReference type="PROSITE-ProRule" id="PRU00284"/>
    </source>
</evidence>
<dbReference type="Gene3D" id="1.10.287.950">
    <property type="entry name" value="Methyl-accepting chemotaxis protein"/>
    <property type="match status" value="1"/>
</dbReference>
<feature type="domain" description="Methyl-accepting transducer" evidence="6">
    <location>
        <begin position="335"/>
        <end position="564"/>
    </location>
</feature>
<sequence length="587" mass="64494">MKPYAPSKGAPAMFVGTPIYINDEIKSVLVFQISDESINKIMQFRKGYGLSQEDYLVGQDKLMRSDSYLDKKNHSLKASFANPSLGKVETKASINALKGKTNTEIVIDYNGNPVLSSYSYINIGDSIKWAIISEIDESEVLSVPNNIRNITIVLSLVVFIIITLIAIFIINKSLIKPLLNLQNGLLGFFEYLNKEKTDVPLLKIVTKDEIGLMSTVINKNIQKVKETILTDEKLLLNAKDVLTMVKKGCYSQEIMETTSNDSLESLKNDVNEMINVTRMNFNTINKTLKEYSNYNYLEELKVDNIEKGEVFDQLISDINRLRSAITQMLIENKKNGLIIDDSSNILLSNVDVLNESSNTAAASLEETAAALEEITGNVSATTEKILLMSNYATEVTSSVSQGEELSNKTTNAMDEINKQVSSINDAITVIDQIAFQTNILSLNAAVEAATAGEAGKGFAVVAQEVRNLASRSAEAAKEIKELVENANLKTQEGKVISDKMIKGYINLNENIGKTIDLIDDVSNSSKEQQLGIVQINDAITSLDQQTQKNATVASETRDIAIKTSSIATSIVSSANEKEFDGKDSINI</sequence>
<dbReference type="GO" id="GO:0006935">
    <property type="term" value="P:chemotaxis"/>
    <property type="evidence" value="ECO:0007669"/>
    <property type="project" value="UniProtKB-KW"/>
</dbReference>
<dbReference type="PANTHER" id="PTHR43531:SF11">
    <property type="entry name" value="METHYL-ACCEPTING CHEMOTAXIS PROTEIN 3"/>
    <property type="match status" value="1"/>
</dbReference>
<dbReference type="InterPro" id="IPR004089">
    <property type="entry name" value="MCPsignal_dom"/>
</dbReference>
<keyword evidence="5" id="KW-0472">Membrane</keyword>
<dbReference type="SUPFAM" id="SSF58104">
    <property type="entry name" value="Methyl-accepting chemotaxis protein (MCP) signaling domain"/>
    <property type="match status" value="1"/>
</dbReference>
<comment type="similarity">
    <text evidence="2">Belongs to the methyl-accepting chemotaxis (MCP) protein family.</text>
</comment>
<feature type="transmembrane region" description="Helical" evidence="5">
    <location>
        <begin position="150"/>
        <end position="170"/>
    </location>
</feature>
<dbReference type="PROSITE" id="PS50111">
    <property type="entry name" value="CHEMOTAXIS_TRANSDUC_2"/>
    <property type="match status" value="1"/>
</dbReference>
<evidence type="ECO:0000256" key="5">
    <source>
        <dbReference type="SAM" id="Phobius"/>
    </source>
</evidence>
<dbReference type="Pfam" id="PF00015">
    <property type="entry name" value="MCPsignal"/>
    <property type="match status" value="1"/>
</dbReference>
<evidence type="ECO:0000313" key="9">
    <source>
        <dbReference type="Proteomes" id="UP000461010"/>
    </source>
</evidence>
<dbReference type="Proteomes" id="UP000472839">
    <property type="component" value="Unassembled WGS sequence"/>
</dbReference>
<evidence type="ECO:0000256" key="4">
    <source>
        <dbReference type="SAM" id="Coils"/>
    </source>
</evidence>
<dbReference type="EMBL" id="WFKJ01000034">
    <property type="protein sequence ID" value="KAB7889534.1"/>
    <property type="molecule type" value="Genomic_DNA"/>
</dbReference>
<dbReference type="InterPro" id="IPR004090">
    <property type="entry name" value="Chemotax_Me-accpt_rcpt"/>
</dbReference>
<dbReference type="Proteomes" id="UP000461010">
    <property type="component" value="Unassembled WGS sequence"/>
</dbReference>
<evidence type="ECO:0000256" key="1">
    <source>
        <dbReference type="ARBA" id="ARBA00022500"/>
    </source>
</evidence>
<keyword evidence="5" id="KW-0812">Transmembrane</keyword>
<dbReference type="PANTHER" id="PTHR43531">
    <property type="entry name" value="PROTEIN ICFG"/>
    <property type="match status" value="1"/>
</dbReference>
<evidence type="ECO:0000256" key="2">
    <source>
        <dbReference type="ARBA" id="ARBA00029447"/>
    </source>
</evidence>
<keyword evidence="4" id="KW-0175">Coiled coil</keyword>
<dbReference type="GO" id="GO:0005886">
    <property type="term" value="C:plasma membrane"/>
    <property type="evidence" value="ECO:0007669"/>
    <property type="project" value="TreeGrafter"/>
</dbReference>
<protein>
    <submittedName>
        <fullName evidence="7">Chemotaxis protein</fullName>
    </submittedName>
</protein>
<keyword evidence="5" id="KW-1133">Transmembrane helix</keyword>
<feature type="coiled-coil region" evidence="4">
    <location>
        <begin position="465"/>
        <end position="492"/>
    </location>
</feature>
<evidence type="ECO:0000259" key="6">
    <source>
        <dbReference type="PROSITE" id="PS50111"/>
    </source>
</evidence>
<keyword evidence="1" id="KW-0145">Chemotaxis</keyword>
<accession>A0A6L4WQT3</accession>
<dbReference type="GO" id="GO:0007165">
    <property type="term" value="P:signal transduction"/>
    <property type="evidence" value="ECO:0007669"/>
    <property type="project" value="UniProtKB-KW"/>
</dbReference>
<evidence type="ECO:0000313" key="8">
    <source>
        <dbReference type="EMBL" id="KAB7889534.1"/>
    </source>
</evidence>
<dbReference type="EMBL" id="WFKK01000033">
    <property type="protein sequence ID" value="KAB7887264.1"/>
    <property type="molecule type" value="Genomic_DNA"/>
</dbReference>
<dbReference type="Gene3D" id="6.10.340.10">
    <property type="match status" value="1"/>
</dbReference>
<dbReference type="PRINTS" id="PR00260">
    <property type="entry name" value="CHEMTRNSDUCR"/>
</dbReference>
<gene>
    <name evidence="8" type="ORF">GBG18_10895</name>
    <name evidence="7" type="ORF">GBG19_10990</name>
</gene>
<dbReference type="GO" id="GO:0004888">
    <property type="term" value="F:transmembrane signaling receptor activity"/>
    <property type="evidence" value="ECO:0007669"/>
    <property type="project" value="InterPro"/>
</dbReference>
<dbReference type="SMART" id="SM00283">
    <property type="entry name" value="MA"/>
    <property type="match status" value="1"/>
</dbReference>